<dbReference type="Pfam" id="PF04773">
    <property type="entry name" value="FecR"/>
    <property type="match status" value="1"/>
</dbReference>
<reference evidence="5 6" key="1">
    <citation type="submission" date="2021-03" db="EMBL/GenBank/DDBJ databases">
        <title>Aliifodinibius sp. nov., a new bacterium isolated from saline soil.</title>
        <authorList>
            <person name="Galisteo C."/>
            <person name="De La Haba R."/>
            <person name="Sanchez-Porro C."/>
            <person name="Ventosa A."/>
        </authorList>
    </citation>
    <scope>NUCLEOTIDE SEQUENCE [LARGE SCALE GENOMIC DNA]</scope>
    <source>
        <strain evidence="5 6">1BSP15-2V2</strain>
    </source>
</reference>
<feature type="region of interest" description="Disordered" evidence="1">
    <location>
        <begin position="53"/>
        <end position="74"/>
    </location>
</feature>
<dbReference type="PIRSF" id="PIRSF018266">
    <property type="entry name" value="FecR"/>
    <property type="match status" value="1"/>
</dbReference>
<dbReference type="InterPro" id="IPR006860">
    <property type="entry name" value="FecR"/>
</dbReference>
<organism evidence="5 6">
    <name type="scientific">Fodinibius salsisoli</name>
    <dbReference type="NCBI Taxonomy" id="2820877"/>
    <lineage>
        <taxon>Bacteria</taxon>
        <taxon>Pseudomonadati</taxon>
        <taxon>Balneolota</taxon>
        <taxon>Balneolia</taxon>
        <taxon>Balneolales</taxon>
        <taxon>Balneolaceae</taxon>
        <taxon>Fodinibius</taxon>
    </lineage>
</organism>
<sequence>MEWIKEDPENEARFEQLRKTWDVADHFELQQNEDKAWQKLSKRISRPDHLKIHRLDNTEQSPTEGQASDKTYSGSKDTSYQVWALRAAAICLLFVGVMYAVYNYAPEKKTQEVSLASTMQEVKAERGQRLNLTLDDGTSVVLNSASVLRYPSQFSDSTRKIELDGEAFFSVAKDKSKPFLVHTGEATVRVLGTKFNVNAYAEDEEVEVVVAEGKVAVKSAMSVGDRDSVSSSTLPNEVFLTKGEYTIVGKESVPTTPVTVTSMDYHLGWVDGNLIFDATPLEEVIRRLELYYNRDFQVTNAMLLDRKLTATFKKESLSKVLDVLSIAMDVKYEQVDSLIYLEPYSPSIQNDYSNK</sequence>
<evidence type="ECO:0000259" key="3">
    <source>
        <dbReference type="Pfam" id="PF04773"/>
    </source>
</evidence>
<keyword evidence="2" id="KW-1133">Transmembrane helix</keyword>
<feature type="domain" description="FecR protein" evidence="3">
    <location>
        <begin position="122"/>
        <end position="215"/>
    </location>
</feature>
<protein>
    <submittedName>
        <fullName evidence="5">FecR domain-containing protein</fullName>
    </submittedName>
</protein>
<evidence type="ECO:0000256" key="2">
    <source>
        <dbReference type="SAM" id="Phobius"/>
    </source>
</evidence>
<accession>A0ABT3PQ11</accession>
<keyword evidence="2" id="KW-0812">Transmembrane</keyword>
<dbReference type="RefSeq" id="WP_265766730.1">
    <property type="nucleotide sequence ID" value="NZ_JAGGJA010000009.1"/>
</dbReference>
<dbReference type="Gene3D" id="3.55.50.30">
    <property type="match status" value="1"/>
</dbReference>
<proteinExistence type="predicted"/>
<keyword evidence="6" id="KW-1185">Reference proteome</keyword>
<evidence type="ECO:0000313" key="5">
    <source>
        <dbReference type="EMBL" id="MCW9707944.1"/>
    </source>
</evidence>
<dbReference type="Proteomes" id="UP001207918">
    <property type="component" value="Unassembled WGS sequence"/>
</dbReference>
<feature type="compositionally biased region" description="Polar residues" evidence="1">
    <location>
        <begin position="58"/>
        <end position="74"/>
    </location>
</feature>
<comment type="caution">
    <text evidence="5">The sequence shown here is derived from an EMBL/GenBank/DDBJ whole genome shotgun (WGS) entry which is preliminary data.</text>
</comment>
<gene>
    <name evidence="5" type="ORF">J6I44_13840</name>
</gene>
<dbReference type="InterPro" id="IPR032508">
    <property type="entry name" value="FecR_C"/>
</dbReference>
<feature type="domain" description="Protein FecR C-terminal" evidence="4">
    <location>
        <begin position="274"/>
        <end position="337"/>
    </location>
</feature>
<name>A0ABT3PQ11_9BACT</name>
<dbReference type="PANTHER" id="PTHR30273:SF2">
    <property type="entry name" value="PROTEIN FECR"/>
    <property type="match status" value="1"/>
</dbReference>
<evidence type="ECO:0000259" key="4">
    <source>
        <dbReference type="Pfam" id="PF16344"/>
    </source>
</evidence>
<evidence type="ECO:0000256" key="1">
    <source>
        <dbReference type="SAM" id="MobiDB-lite"/>
    </source>
</evidence>
<evidence type="ECO:0000313" key="6">
    <source>
        <dbReference type="Proteomes" id="UP001207918"/>
    </source>
</evidence>
<feature type="transmembrane region" description="Helical" evidence="2">
    <location>
        <begin position="83"/>
        <end position="102"/>
    </location>
</feature>
<keyword evidence="2" id="KW-0472">Membrane</keyword>
<dbReference type="InterPro" id="IPR012373">
    <property type="entry name" value="Ferrdict_sens_TM"/>
</dbReference>
<dbReference type="EMBL" id="JAGGJA010000009">
    <property type="protein sequence ID" value="MCW9707944.1"/>
    <property type="molecule type" value="Genomic_DNA"/>
</dbReference>
<dbReference type="PANTHER" id="PTHR30273">
    <property type="entry name" value="PERIPLASMIC SIGNAL SENSOR AND SIGMA FACTOR ACTIVATOR FECR-RELATED"/>
    <property type="match status" value="1"/>
</dbReference>
<dbReference type="Gene3D" id="2.60.120.1440">
    <property type="match status" value="1"/>
</dbReference>
<dbReference type="Pfam" id="PF16344">
    <property type="entry name" value="FecR_C"/>
    <property type="match status" value="1"/>
</dbReference>